<reference evidence="1 2" key="1">
    <citation type="submission" date="2020-04" db="EMBL/GenBank/DDBJ databases">
        <authorList>
            <person name="Wallbank WR R."/>
            <person name="Pardo Diaz C."/>
            <person name="Kozak K."/>
            <person name="Martin S."/>
            <person name="Jiggins C."/>
            <person name="Moest M."/>
            <person name="Warren A I."/>
            <person name="Byers J.R.P. K."/>
            <person name="Montejo-Kovacevich G."/>
            <person name="Yen C E."/>
        </authorList>
    </citation>
    <scope>NUCLEOTIDE SEQUENCE [LARGE SCALE GENOMIC DNA]</scope>
</reference>
<name>A0A8S1AGH1_ARCPL</name>
<organism evidence="1 2">
    <name type="scientific">Arctia plantaginis</name>
    <name type="common">Wood tiger moth</name>
    <name type="synonym">Phalaena plantaginis</name>
    <dbReference type="NCBI Taxonomy" id="874455"/>
    <lineage>
        <taxon>Eukaryota</taxon>
        <taxon>Metazoa</taxon>
        <taxon>Ecdysozoa</taxon>
        <taxon>Arthropoda</taxon>
        <taxon>Hexapoda</taxon>
        <taxon>Insecta</taxon>
        <taxon>Pterygota</taxon>
        <taxon>Neoptera</taxon>
        <taxon>Endopterygota</taxon>
        <taxon>Lepidoptera</taxon>
        <taxon>Glossata</taxon>
        <taxon>Ditrysia</taxon>
        <taxon>Noctuoidea</taxon>
        <taxon>Erebidae</taxon>
        <taxon>Arctiinae</taxon>
        <taxon>Arctia</taxon>
    </lineage>
</organism>
<evidence type="ECO:0000313" key="2">
    <source>
        <dbReference type="Proteomes" id="UP000494106"/>
    </source>
</evidence>
<accession>A0A8S1AGH1</accession>
<dbReference type="Proteomes" id="UP000494106">
    <property type="component" value="Unassembled WGS sequence"/>
</dbReference>
<dbReference type="AlphaFoldDB" id="A0A8S1AGH1"/>
<keyword evidence="2" id="KW-1185">Reference proteome</keyword>
<dbReference type="OrthoDB" id="10374845at2759"/>
<dbReference type="EMBL" id="CADEBC010000528">
    <property type="protein sequence ID" value="CAB3246771.1"/>
    <property type="molecule type" value="Genomic_DNA"/>
</dbReference>
<sequence length="95" mass="11263">MNIRSDVLFPYIKPGAGENEPPEEQIFIDPFAKRKNRRNRFQHIRADKRYSRSGAKAQWAPDGFEIKTICKSGMRINRRVQSTRRQRDQLLCTNR</sequence>
<gene>
    <name evidence="1" type="ORF">APLA_LOCUS11032</name>
</gene>
<proteinExistence type="predicted"/>
<comment type="caution">
    <text evidence="1">The sequence shown here is derived from an EMBL/GenBank/DDBJ whole genome shotgun (WGS) entry which is preliminary data.</text>
</comment>
<protein>
    <submittedName>
        <fullName evidence="1">Uncharacterized protein</fullName>
    </submittedName>
</protein>
<evidence type="ECO:0000313" key="1">
    <source>
        <dbReference type="EMBL" id="CAB3246771.1"/>
    </source>
</evidence>